<dbReference type="PATRIC" id="fig|1227484.4.peg.232"/>
<proteinExistence type="predicted"/>
<protein>
    <submittedName>
        <fullName evidence="11">Pas domain s-box</fullName>
    </submittedName>
</protein>
<dbReference type="InterPro" id="IPR000700">
    <property type="entry name" value="PAS-assoc_C"/>
</dbReference>
<dbReference type="InterPro" id="IPR000014">
    <property type="entry name" value="PAS"/>
</dbReference>
<evidence type="ECO:0000256" key="1">
    <source>
        <dbReference type="ARBA" id="ARBA00022553"/>
    </source>
</evidence>
<evidence type="ECO:0000313" key="11">
    <source>
        <dbReference type="EMBL" id="ELZ43241.1"/>
    </source>
</evidence>
<dbReference type="GO" id="GO:0000160">
    <property type="term" value="P:phosphorelay signal transduction system"/>
    <property type="evidence" value="ECO:0007669"/>
    <property type="project" value="UniProtKB-KW"/>
</dbReference>
<keyword evidence="6" id="KW-0902">Two-component regulatory system</keyword>
<dbReference type="PROSITE" id="PS50113">
    <property type="entry name" value="PAC"/>
    <property type="match status" value="1"/>
</dbReference>
<keyword evidence="4" id="KW-0418">Kinase</keyword>
<dbReference type="GO" id="GO:0016301">
    <property type="term" value="F:kinase activity"/>
    <property type="evidence" value="ECO:0007669"/>
    <property type="project" value="UniProtKB-KW"/>
</dbReference>
<dbReference type="SMART" id="SM00387">
    <property type="entry name" value="HATPase_c"/>
    <property type="match status" value="1"/>
</dbReference>
<dbReference type="InterPro" id="IPR013767">
    <property type="entry name" value="PAS_fold"/>
</dbReference>
<accession>M0E641</accession>
<evidence type="ECO:0000256" key="6">
    <source>
        <dbReference type="ARBA" id="ARBA00023012"/>
    </source>
</evidence>
<keyword evidence="2" id="KW-0808">Transferase</keyword>
<dbReference type="SUPFAM" id="SSF55874">
    <property type="entry name" value="ATPase domain of HSP90 chaperone/DNA topoisomerase II/histidine kinase"/>
    <property type="match status" value="1"/>
</dbReference>
<dbReference type="Proteomes" id="UP000011514">
    <property type="component" value="Unassembled WGS sequence"/>
</dbReference>
<evidence type="ECO:0000313" key="12">
    <source>
        <dbReference type="Proteomes" id="UP000011514"/>
    </source>
</evidence>
<reference evidence="11 12" key="1">
    <citation type="journal article" date="2014" name="PLoS Genet.">
        <title>Phylogenetically driven sequencing of extremely halophilic archaea reveals strategies for static and dynamic osmo-response.</title>
        <authorList>
            <person name="Becker E.A."/>
            <person name="Seitzer P.M."/>
            <person name="Tritt A."/>
            <person name="Larsen D."/>
            <person name="Krusor M."/>
            <person name="Yao A.I."/>
            <person name="Wu D."/>
            <person name="Madern D."/>
            <person name="Eisen J.A."/>
            <person name="Darling A.E."/>
            <person name="Facciotti M.T."/>
        </authorList>
    </citation>
    <scope>NUCLEOTIDE SEQUENCE [LARGE SCALE GENOMIC DNA]</scope>
    <source>
        <strain evidence="11 12">DSM 1137</strain>
    </source>
</reference>
<dbReference type="InterPro" id="IPR003594">
    <property type="entry name" value="HATPase_dom"/>
</dbReference>
<keyword evidence="3" id="KW-0547">Nucleotide-binding</keyword>
<dbReference type="PROSITE" id="PS50109">
    <property type="entry name" value="HIS_KIN"/>
    <property type="match status" value="1"/>
</dbReference>
<dbReference type="OrthoDB" id="342253at2157"/>
<gene>
    <name evidence="11" type="ORF">C471_01137</name>
</gene>
<evidence type="ECO:0000256" key="2">
    <source>
        <dbReference type="ARBA" id="ARBA00022679"/>
    </source>
</evidence>
<dbReference type="AlphaFoldDB" id="M0E641"/>
<dbReference type="Gene3D" id="3.30.565.10">
    <property type="entry name" value="Histidine kinase-like ATPase, C-terminal domain"/>
    <property type="match status" value="1"/>
</dbReference>
<dbReference type="InterPro" id="IPR005467">
    <property type="entry name" value="His_kinase_dom"/>
</dbReference>
<evidence type="ECO:0000256" key="7">
    <source>
        <dbReference type="SAM" id="MobiDB-lite"/>
    </source>
</evidence>
<dbReference type="Pfam" id="PF02518">
    <property type="entry name" value="HATPase_c"/>
    <property type="match status" value="1"/>
</dbReference>
<dbReference type="GO" id="GO:0005524">
    <property type="term" value="F:ATP binding"/>
    <property type="evidence" value="ECO:0007669"/>
    <property type="project" value="UniProtKB-KW"/>
</dbReference>
<keyword evidence="1" id="KW-0597">Phosphoprotein</keyword>
<dbReference type="RefSeq" id="WP_004045918.1">
    <property type="nucleotide sequence ID" value="NZ_AOJE01000006.1"/>
</dbReference>
<evidence type="ECO:0000256" key="5">
    <source>
        <dbReference type="ARBA" id="ARBA00022840"/>
    </source>
</evidence>
<sequence>MKQHEEQLVGALFDALDTEEHGVARRQLLGAYESNAAGGRDELIEGLVSELVAVLNDRLTRREGVDALTDAIGFLVDRFTSVVEVAPVAIVVVDPDGTVQLWNDGAERLFGWSESDALGHRLLSSESDASDAFVSSLSRLADGERLTGIEARHPHRDGSLIDIRFWAAPLHDRDGEFTGATYVATDIGERKRREQRLTVLNRVLRHNIRNDVNVVTGHLEALAADRPDDDPHVEAMERRLSSIVDLSDAARHLERLDGPEAEASRTAYDLSSLVAERADDLRTVRRPVDLTVRTPDEVEVTAHELLPYALDNLLENAVEHNESASPRVRVTVRESGDRASVTVADDGPGLPSHEREVLTRSEETQLTHSTGLGLWLVRWIVRASGGEFRVEDSDFDGTAVTVILHG</sequence>
<feature type="domain" description="Histidine kinase" evidence="8">
    <location>
        <begin position="203"/>
        <end position="406"/>
    </location>
</feature>
<dbReference type="InterPro" id="IPR035965">
    <property type="entry name" value="PAS-like_dom_sf"/>
</dbReference>
<evidence type="ECO:0000259" key="8">
    <source>
        <dbReference type="PROSITE" id="PS50109"/>
    </source>
</evidence>
<dbReference type="NCBIfam" id="TIGR00229">
    <property type="entry name" value="sensory_box"/>
    <property type="match status" value="1"/>
</dbReference>
<evidence type="ECO:0000259" key="10">
    <source>
        <dbReference type="PROSITE" id="PS50113"/>
    </source>
</evidence>
<feature type="domain" description="PAC" evidence="10">
    <location>
        <begin position="147"/>
        <end position="199"/>
    </location>
</feature>
<feature type="domain" description="PAS" evidence="9">
    <location>
        <begin position="75"/>
        <end position="123"/>
    </location>
</feature>
<feature type="region of interest" description="Disordered" evidence="7">
    <location>
        <begin position="333"/>
        <end position="352"/>
    </location>
</feature>
<keyword evidence="12" id="KW-1185">Reference proteome</keyword>
<dbReference type="InterPro" id="IPR004358">
    <property type="entry name" value="Sig_transdc_His_kin-like_C"/>
</dbReference>
<dbReference type="SMART" id="SM00091">
    <property type="entry name" value="PAS"/>
    <property type="match status" value="1"/>
</dbReference>
<dbReference type="PROSITE" id="PS50112">
    <property type="entry name" value="PAS"/>
    <property type="match status" value="1"/>
</dbReference>
<dbReference type="SUPFAM" id="SSF55785">
    <property type="entry name" value="PYP-like sensor domain (PAS domain)"/>
    <property type="match status" value="1"/>
</dbReference>
<evidence type="ECO:0000256" key="4">
    <source>
        <dbReference type="ARBA" id="ARBA00022777"/>
    </source>
</evidence>
<evidence type="ECO:0000256" key="3">
    <source>
        <dbReference type="ARBA" id="ARBA00022741"/>
    </source>
</evidence>
<dbReference type="EMBL" id="AOJE01000006">
    <property type="protein sequence ID" value="ELZ43241.1"/>
    <property type="molecule type" value="Genomic_DNA"/>
</dbReference>
<dbReference type="InterPro" id="IPR036890">
    <property type="entry name" value="HATPase_C_sf"/>
</dbReference>
<dbReference type="PANTHER" id="PTHR43065:SF10">
    <property type="entry name" value="PEROXIDE STRESS-ACTIVATED HISTIDINE KINASE MAK3"/>
    <property type="match status" value="1"/>
</dbReference>
<dbReference type="STRING" id="1227484.C471_01137"/>
<dbReference type="Gene3D" id="3.30.450.20">
    <property type="entry name" value="PAS domain"/>
    <property type="match status" value="1"/>
</dbReference>
<organism evidence="11 12">
    <name type="scientific">Halorubrum saccharovorum DSM 1137</name>
    <dbReference type="NCBI Taxonomy" id="1227484"/>
    <lineage>
        <taxon>Archaea</taxon>
        <taxon>Methanobacteriati</taxon>
        <taxon>Methanobacteriota</taxon>
        <taxon>Stenosarchaea group</taxon>
        <taxon>Halobacteria</taxon>
        <taxon>Halobacteriales</taxon>
        <taxon>Haloferacaceae</taxon>
        <taxon>Halorubrum</taxon>
    </lineage>
</organism>
<name>M0E641_9EURY</name>
<dbReference type="GO" id="GO:0006355">
    <property type="term" value="P:regulation of DNA-templated transcription"/>
    <property type="evidence" value="ECO:0007669"/>
    <property type="project" value="InterPro"/>
</dbReference>
<dbReference type="Pfam" id="PF00989">
    <property type="entry name" value="PAS"/>
    <property type="match status" value="1"/>
</dbReference>
<dbReference type="CDD" id="cd00130">
    <property type="entry name" value="PAS"/>
    <property type="match status" value="1"/>
</dbReference>
<evidence type="ECO:0000259" key="9">
    <source>
        <dbReference type="PROSITE" id="PS50112"/>
    </source>
</evidence>
<dbReference type="PRINTS" id="PR00344">
    <property type="entry name" value="BCTRLSENSOR"/>
</dbReference>
<dbReference type="PANTHER" id="PTHR43065">
    <property type="entry name" value="SENSOR HISTIDINE KINASE"/>
    <property type="match status" value="1"/>
</dbReference>
<dbReference type="eggNOG" id="arCOG02364">
    <property type="taxonomic scope" value="Archaea"/>
</dbReference>
<comment type="caution">
    <text evidence="11">The sequence shown here is derived from an EMBL/GenBank/DDBJ whole genome shotgun (WGS) entry which is preliminary data.</text>
</comment>
<keyword evidence="5" id="KW-0067">ATP-binding</keyword>